<evidence type="ECO:0000256" key="2">
    <source>
        <dbReference type="SAM" id="Phobius"/>
    </source>
</evidence>
<keyword evidence="2" id="KW-1133">Transmembrane helix</keyword>
<evidence type="ECO:0000259" key="4">
    <source>
        <dbReference type="Pfam" id="PF01882"/>
    </source>
</evidence>
<evidence type="ECO:0000259" key="3">
    <source>
        <dbReference type="Pfam" id="PF01345"/>
    </source>
</evidence>
<accession>A0ABU2FJ94</accession>
<dbReference type="InterPro" id="IPR013783">
    <property type="entry name" value="Ig-like_fold"/>
</dbReference>
<dbReference type="NCBIfam" id="TIGR01451">
    <property type="entry name" value="B_ant_repeat"/>
    <property type="match status" value="1"/>
</dbReference>
<dbReference type="Pfam" id="PF01882">
    <property type="entry name" value="DUF58"/>
    <property type="match status" value="1"/>
</dbReference>
<evidence type="ECO:0000256" key="1">
    <source>
        <dbReference type="SAM" id="MobiDB-lite"/>
    </source>
</evidence>
<organism evidence="5 6">
    <name type="scientific">Haloarcula onubensis</name>
    <dbReference type="NCBI Taxonomy" id="2950539"/>
    <lineage>
        <taxon>Archaea</taxon>
        <taxon>Methanobacteriati</taxon>
        <taxon>Methanobacteriota</taxon>
        <taxon>Stenosarchaea group</taxon>
        <taxon>Halobacteria</taxon>
        <taxon>Halobacteriales</taxon>
        <taxon>Haloarculaceae</taxon>
        <taxon>Haloarcula</taxon>
    </lineage>
</organism>
<feature type="transmembrane region" description="Helical" evidence="2">
    <location>
        <begin position="218"/>
        <end position="237"/>
    </location>
</feature>
<keyword evidence="2" id="KW-0472">Membrane</keyword>
<reference evidence="5 6" key="1">
    <citation type="submission" date="2022-06" db="EMBL/GenBank/DDBJ databases">
        <title>Halomicroarcula sp. a new haloarchaeum isolate from saline soil.</title>
        <authorList>
            <person name="Strakova D."/>
            <person name="Galisteo C."/>
            <person name="Sanchez-Porro C."/>
            <person name="Ventosa A."/>
        </authorList>
    </citation>
    <scope>NUCLEOTIDE SEQUENCE [LARGE SCALE GENOMIC DNA]</scope>
    <source>
        <strain evidence="5 6">S3CR25-11</strain>
    </source>
</reference>
<feature type="region of interest" description="Disordered" evidence="1">
    <location>
        <begin position="190"/>
        <end position="210"/>
    </location>
</feature>
<proteinExistence type="predicted"/>
<dbReference type="Proteomes" id="UP001268864">
    <property type="component" value="Unassembled WGS sequence"/>
</dbReference>
<comment type="caution">
    <text evidence="5">The sequence shown here is derived from an EMBL/GenBank/DDBJ whole genome shotgun (WGS) entry which is preliminary data.</text>
</comment>
<dbReference type="InterPro" id="IPR001434">
    <property type="entry name" value="OmcB-like_DUF11"/>
</dbReference>
<feature type="domain" description="DUF58" evidence="4">
    <location>
        <begin position="412"/>
        <end position="580"/>
    </location>
</feature>
<dbReference type="RefSeq" id="WP_310898670.1">
    <property type="nucleotide sequence ID" value="NZ_JAMQOS010000001.1"/>
</dbReference>
<dbReference type="Pfam" id="PF01345">
    <property type="entry name" value="DUF11"/>
    <property type="match status" value="1"/>
</dbReference>
<sequence length="631" mass="65097">MTDRRVVAVGLLASVGGVLLVAVPSLAAAAAPTVAAVALTVAVGLVAVGLAVRALLAREAPVDLPAPERRPTYRSAGGAFAALLDDVGLAGRRRLDEDEETARERLRGVLETLAVDVLGRREGMTPETARERLADGAWTDDPKAAAFFADGYRPPVSRLAYLPWARPALPFARRGRHVVAALAERVGVAVPDPDERDAGPPTPTDQYWPSAGLSRERATGLTAAVIAGALAVSAVGVGFGQPAVVVTAALGIALVAAARLWPPEPTVALTRSLSTRRPAPGGEVTVTVTVRNTGDRTLPDVRLIDGVPPGLCVVAGSPRLATALRPGKAATAEYTVEAVGGRHTFEPGVVVVGDPVGAAETVTTVSPDGGPTTLDCGFDRGTTEATPRPQVEATPGQHVGAESGAGVEFDTLREYRPGDPPARIDWYHRAKTGDLVTVEFREPRLTRVAVVVDTRPAAYVARAGGVPAPRHGALAALTLAKQLLAEGVPVGFGTVPAGDTWTPPGTGPQQRATLRERLAGDGAVPWLSPTDSPPPADAAGALTDRLAADVQVLFVSPLCDDGSVTIARTLDAAGHSVTVVSPDVTGSGTVAAAYGSLDRWRRLSRLRAADVPVTDWDPANGIEGVGRSVQH</sequence>
<evidence type="ECO:0000313" key="5">
    <source>
        <dbReference type="EMBL" id="MDS0280823.1"/>
    </source>
</evidence>
<dbReference type="Gene3D" id="2.60.40.10">
    <property type="entry name" value="Immunoglobulins"/>
    <property type="match status" value="1"/>
</dbReference>
<dbReference type="InterPro" id="IPR002881">
    <property type="entry name" value="DUF58"/>
</dbReference>
<evidence type="ECO:0000313" key="6">
    <source>
        <dbReference type="Proteomes" id="UP001268864"/>
    </source>
</evidence>
<protein>
    <submittedName>
        <fullName evidence="5">DUF58 domain-containing protein</fullName>
    </submittedName>
</protein>
<gene>
    <name evidence="5" type="ORF">NDI86_01730</name>
</gene>
<name>A0ABU2FJ94_9EURY</name>
<dbReference type="InterPro" id="IPR055693">
    <property type="entry name" value="DUF7269"/>
</dbReference>
<feature type="transmembrane region" description="Helical" evidence="2">
    <location>
        <begin position="39"/>
        <end position="56"/>
    </location>
</feature>
<dbReference type="PANTHER" id="PTHR33608:SF6">
    <property type="entry name" value="BLL2464 PROTEIN"/>
    <property type="match status" value="1"/>
</dbReference>
<dbReference type="InterPro" id="IPR047589">
    <property type="entry name" value="DUF11_rpt"/>
</dbReference>
<dbReference type="Pfam" id="PF23933">
    <property type="entry name" value="DUF7269"/>
    <property type="match status" value="1"/>
</dbReference>
<feature type="domain" description="DUF11" evidence="3">
    <location>
        <begin position="268"/>
        <end position="319"/>
    </location>
</feature>
<dbReference type="EMBL" id="JAMQOS010000001">
    <property type="protein sequence ID" value="MDS0280823.1"/>
    <property type="molecule type" value="Genomic_DNA"/>
</dbReference>
<keyword evidence="6" id="KW-1185">Reference proteome</keyword>
<dbReference type="PANTHER" id="PTHR33608">
    <property type="entry name" value="BLL2464 PROTEIN"/>
    <property type="match status" value="1"/>
</dbReference>
<keyword evidence="2" id="KW-0812">Transmembrane</keyword>